<organism evidence="1 2">
    <name type="scientific">Pseudoxanthomonas dokdonensis</name>
    <dbReference type="NCBI Taxonomy" id="344882"/>
    <lineage>
        <taxon>Bacteria</taxon>
        <taxon>Pseudomonadati</taxon>
        <taxon>Pseudomonadota</taxon>
        <taxon>Gammaproteobacteria</taxon>
        <taxon>Lysobacterales</taxon>
        <taxon>Lysobacteraceae</taxon>
        <taxon>Pseudoxanthomonas</taxon>
    </lineage>
</organism>
<dbReference type="AlphaFoldDB" id="A0A0R0CKV3"/>
<comment type="caution">
    <text evidence="1">The sequence shown here is derived from an EMBL/GenBank/DDBJ whole genome shotgun (WGS) entry which is preliminary data.</text>
</comment>
<dbReference type="RefSeq" id="WP_057657743.1">
    <property type="nucleotide sequence ID" value="NZ_LDJL01000005.1"/>
</dbReference>
<reference evidence="1 2" key="1">
    <citation type="submission" date="2015-05" db="EMBL/GenBank/DDBJ databases">
        <title>Genome sequencing and analysis of members of genus Stenotrophomonas.</title>
        <authorList>
            <person name="Patil P.P."/>
            <person name="Midha S."/>
            <person name="Patil P.B."/>
        </authorList>
    </citation>
    <scope>NUCLEOTIDE SEQUENCE [LARGE SCALE GENOMIC DNA]</scope>
    <source>
        <strain evidence="1 2">DSM 21858</strain>
    </source>
</reference>
<sequence length="86" mass="9004">MNEKLLNSGFALAGAVSLLLLGLSAQPAARMDTGFAAPSLLPATPAALEEDVIEAVHPQAGPSRHRRRAALSMPYFSFARSLRSGS</sequence>
<dbReference type="Proteomes" id="UP000052052">
    <property type="component" value="Unassembled WGS sequence"/>
</dbReference>
<evidence type="ECO:0000313" key="1">
    <source>
        <dbReference type="EMBL" id="KRG70649.1"/>
    </source>
</evidence>
<dbReference type="EMBL" id="LDJL01000005">
    <property type="protein sequence ID" value="KRG70649.1"/>
    <property type="molecule type" value="Genomic_DNA"/>
</dbReference>
<protein>
    <submittedName>
        <fullName evidence="1">Uncharacterized protein</fullName>
    </submittedName>
</protein>
<proteinExistence type="predicted"/>
<dbReference type="PATRIC" id="fig|344882.3.peg.2579"/>
<gene>
    <name evidence="1" type="ORF">ABB29_06215</name>
</gene>
<accession>A0A0R0CKV3</accession>
<name>A0A0R0CKV3_9GAMM</name>
<dbReference type="STRING" id="344882.ABB29_06215"/>
<keyword evidence="2" id="KW-1185">Reference proteome</keyword>
<evidence type="ECO:0000313" key="2">
    <source>
        <dbReference type="Proteomes" id="UP000052052"/>
    </source>
</evidence>